<feature type="transmembrane region" description="Helical" evidence="6">
    <location>
        <begin position="9"/>
        <end position="30"/>
    </location>
</feature>
<evidence type="ECO:0000259" key="7">
    <source>
        <dbReference type="Pfam" id="PF17203"/>
    </source>
</evidence>
<dbReference type="EC" id="2.7.13.3" evidence="8"/>
<evidence type="ECO:0000256" key="4">
    <source>
        <dbReference type="ARBA" id="ARBA00022989"/>
    </source>
</evidence>
<proteinExistence type="predicted"/>
<dbReference type="SUPFAM" id="SSF103190">
    <property type="entry name" value="Sensory domain-like"/>
    <property type="match status" value="1"/>
</dbReference>
<keyword evidence="3 6" id="KW-0812">Transmembrane</keyword>
<accession>A0A377XL06</accession>
<reference evidence="8 9" key="1">
    <citation type="submission" date="2018-06" db="EMBL/GenBank/DDBJ databases">
        <authorList>
            <consortium name="Pathogen Informatics"/>
            <person name="Doyle S."/>
        </authorList>
    </citation>
    <scope>NUCLEOTIDE SEQUENCE [LARGE SCALE GENOMIC DNA]</scope>
    <source>
        <strain evidence="8 9">NCTC5047</strain>
    </source>
</reference>
<dbReference type="Gene3D" id="3.30.450.20">
    <property type="entry name" value="PAS domain"/>
    <property type="match status" value="1"/>
</dbReference>
<evidence type="ECO:0000256" key="3">
    <source>
        <dbReference type="ARBA" id="ARBA00022692"/>
    </source>
</evidence>
<keyword evidence="8" id="KW-0808">Transferase</keyword>
<protein>
    <submittedName>
        <fullName evidence="8">Two-component sensor kinase for citrate</fullName>
        <ecNumber evidence="8">2.7.13.3</ecNumber>
    </submittedName>
</protein>
<keyword evidence="2" id="KW-1003">Cell membrane</keyword>
<sequence>MKLSFQYKLFISLVAFFSVLFIALGIYYYFDASRQLYQEMSARAKIQAEEIALMPNLRQQVSRHDPQAIQAFMQQIAAHSDASFIVIGDRQGVHLFHSVHPEWVGTRLVGGDNQAVLEGKSITTIRKGGLGVSLRSKTPIVDDAGRVIGIVSVGYLTSYLDSITLTKVINIFYRRRPAAHRPVYLLLVLYPQYQEADFFARAAGNWPAGSPAKGDDGVDL</sequence>
<keyword evidence="5 6" id="KW-0472">Membrane</keyword>
<keyword evidence="4 6" id="KW-1133">Transmembrane helix</keyword>
<dbReference type="GO" id="GO:0005886">
    <property type="term" value="C:plasma membrane"/>
    <property type="evidence" value="ECO:0007669"/>
    <property type="project" value="UniProtKB-SubCell"/>
</dbReference>
<organism evidence="8 9">
    <name type="scientific">Klebsiella pneumoniae</name>
    <dbReference type="NCBI Taxonomy" id="573"/>
    <lineage>
        <taxon>Bacteria</taxon>
        <taxon>Pseudomonadati</taxon>
        <taxon>Pseudomonadota</taxon>
        <taxon>Gammaproteobacteria</taxon>
        <taxon>Enterobacterales</taxon>
        <taxon>Enterobacteriaceae</taxon>
        <taxon>Klebsiella/Raoultella group</taxon>
        <taxon>Klebsiella</taxon>
        <taxon>Klebsiella pneumoniae complex</taxon>
    </lineage>
</organism>
<evidence type="ECO:0000256" key="1">
    <source>
        <dbReference type="ARBA" id="ARBA00004651"/>
    </source>
</evidence>
<gene>
    <name evidence="8" type="primary">citY_2</name>
    <name evidence="8" type="ORF">NCTC5047_05003</name>
</gene>
<dbReference type="InterPro" id="IPR033463">
    <property type="entry name" value="sCache_3"/>
</dbReference>
<keyword evidence="8" id="KW-0418">Kinase</keyword>
<dbReference type="GO" id="GO:0004673">
    <property type="term" value="F:protein histidine kinase activity"/>
    <property type="evidence" value="ECO:0007669"/>
    <property type="project" value="UniProtKB-EC"/>
</dbReference>
<dbReference type="Proteomes" id="UP000254340">
    <property type="component" value="Unassembled WGS sequence"/>
</dbReference>
<evidence type="ECO:0000313" key="8">
    <source>
        <dbReference type="EMBL" id="STT83976.1"/>
    </source>
</evidence>
<evidence type="ECO:0000256" key="5">
    <source>
        <dbReference type="ARBA" id="ARBA00023136"/>
    </source>
</evidence>
<dbReference type="AlphaFoldDB" id="A0A377XL06"/>
<dbReference type="Pfam" id="PF17203">
    <property type="entry name" value="sCache_3_2"/>
    <property type="match status" value="1"/>
</dbReference>
<evidence type="ECO:0000313" key="9">
    <source>
        <dbReference type="Proteomes" id="UP000254340"/>
    </source>
</evidence>
<comment type="subcellular location">
    <subcellularLocation>
        <location evidence="1">Cell membrane</location>
        <topology evidence="1">Multi-pass membrane protein</topology>
    </subcellularLocation>
</comment>
<feature type="domain" description="Single cache" evidence="7">
    <location>
        <begin position="34"/>
        <end position="160"/>
    </location>
</feature>
<evidence type="ECO:0000256" key="6">
    <source>
        <dbReference type="SAM" id="Phobius"/>
    </source>
</evidence>
<dbReference type="EMBL" id="UGLH01000006">
    <property type="protein sequence ID" value="STT83976.1"/>
    <property type="molecule type" value="Genomic_DNA"/>
</dbReference>
<name>A0A377XL06_KLEPN</name>
<dbReference type="InterPro" id="IPR029151">
    <property type="entry name" value="Sensor-like_sf"/>
</dbReference>
<evidence type="ECO:0000256" key="2">
    <source>
        <dbReference type="ARBA" id="ARBA00022475"/>
    </source>
</evidence>